<accession>A0A1F5ZX09</accession>
<dbReference type="EMBL" id="MFJL01000004">
    <property type="protein sequence ID" value="OGG17016.1"/>
    <property type="molecule type" value="Genomic_DNA"/>
</dbReference>
<name>A0A1F5ZX09_9BACT</name>
<proteinExistence type="predicted"/>
<evidence type="ECO:0000256" key="1">
    <source>
        <dbReference type="SAM" id="Phobius"/>
    </source>
</evidence>
<comment type="caution">
    <text evidence="2">The sequence shown here is derived from an EMBL/GenBank/DDBJ whole genome shotgun (WGS) entry which is preliminary data.</text>
</comment>
<evidence type="ECO:0000313" key="2">
    <source>
        <dbReference type="EMBL" id="OGG17016.1"/>
    </source>
</evidence>
<evidence type="ECO:0008006" key="4">
    <source>
        <dbReference type="Google" id="ProtNLM"/>
    </source>
</evidence>
<dbReference type="Proteomes" id="UP000176923">
    <property type="component" value="Unassembled WGS sequence"/>
</dbReference>
<dbReference type="STRING" id="1798382.A3D77_03765"/>
<dbReference type="PANTHER" id="PTHR40278">
    <property type="entry name" value="DNA UTILIZATION PROTEIN HOFN"/>
    <property type="match status" value="1"/>
</dbReference>
<dbReference type="PANTHER" id="PTHR40278:SF1">
    <property type="entry name" value="DNA UTILIZATION PROTEIN HOFN"/>
    <property type="match status" value="1"/>
</dbReference>
<dbReference type="AlphaFoldDB" id="A0A1F5ZX09"/>
<protein>
    <recommendedName>
        <fullName evidence="4">PilN domain-containing protein</fullName>
    </recommendedName>
</protein>
<keyword evidence="1" id="KW-1133">Transmembrane helix</keyword>
<reference evidence="2 3" key="1">
    <citation type="journal article" date="2016" name="Nat. Commun.">
        <title>Thousands of microbial genomes shed light on interconnected biogeochemical processes in an aquifer system.</title>
        <authorList>
            <person name="Anantharaman K."/>
            <person name="Brown C.T."/>
            <person name="Hug L.A."/>
            <person name="Sharon I."/>
            <person name="Castelle C.J."/>
            <person name="Probst A.J."/>
            <person name="Thomas B.C."/>
            <person name="Singh A."/>
            <person name="Wilkins M.J."/>
            <person name="Karaoz U."/>
            <person name="Brodie E.L."/>
            <person name="Williams K.H."/>
            <person name="Hubbard S.S."/>
            <person name="Banfield J.F."/>
        </authorList>
    </citation>
    <scope>NUCLEOTIDE SEQUENCE [LARGE SCALE GENOMIC DNA]</scope>
</reference>
<feature type="transmembrane region" description="Helical" evidence="1">
    <location>
        <begin position="33"/>
        <end position="53"/>
    </location>
</feature>
<organism evidence="2 3">
    <name type="scientific">Candidatus Gottesmanbacteria bacterium RIFCSPHIGHO2_02_FULL_39_11</name>
    <dbReference type="NCBI Taxonomy" id="1798382"/>
    <lineage>
        <taxon>Bacteria</taxon>
        <taxon>Candidatus Gottesmaniibacteriota</taxon>
    </lineage>
</organism>
<keyword evidence="1" id="KW-0812">Transmembrane</keyword>
<dbReference type="InterPro" id="IPR052534">
    <property type="entry name" value="Extracell_DNA_Util/SecSys_Comp"/>
</dbReference>
<evidence type="ECO:0000313" key="3">
    <source>
        <dbReference type="Proteomes" id="UP000176923"/>
    </source>
</evidence>
<sequence>MPAARKTRELNLLPKENLGDTVSGQILSFALSYGRYIIILTQIAVLSVFFMRFKLDRDHNDYKELVSQRQSIVQSMSEIEKEVRRVQAKLVYIKKITLHQTLYENILTFLSTSIPSEVRFYTLSLEGTELAKITIKGTAPSLTIFNSFLQIIQTDDKFKDLTIESLTRKSDNSLEFEVKASINTPVFF</sequence>
<gene>
    <name evidence="2" type="ORF">A3D77_03765</name>
</gene>
<keyword evidence="1" id="KW-0472">Membrane</keyword>